<dbReference type="Proteomes" id="UP000648482">
    <property type="component" value="Unassembled WGS sequence"/>
</dbReference>
<dbReference type="EMBL" id="AQGU01000022">
    <property type="protein sequence ID" value="MBE0358214.1"/>
    <property type="molecule type" value="Genomic_DNA"/>
</dbReference>
<proteinExistence type="predicted"/>
<dbReference type="InterPro" id="IPR006037">
    <property type="entry name" value="RCK_C"/>
</dbReference>
<keyword evidence="3" id="KW-1185">Reference proteome</keyword>
<dbReference type="InterPro" id="IPR036721">
    <property type="entry name" value="RCK_C_sf"/>
</dbReference>
<dbReference type="Gene3D" id="3.30.70.1450">
    <property type="entry name" value="Regulator of K+ conductance, C-terminal domain"/>
    <property type="match status" value="1"/>
</dbReference>
<feature type="domain" description="RCK C-terminal" evidence="1">
    <location>
        <begin position="3"/>
        <end position="44"/>
    </location>
</feature>
<evidence type="ECO:0000313" key="3">
    <source>
        <dbReference type="Proteomes" id="UP000648482"/>
    </source>
</evidence>
<accession>A0ABR9DV31</accession>
<evidence type="ECO:0000313" key="2">
    <source>
        <dbReference type="EMBL" id="MBE0358214.1"/>
    </source>
</evidence>
<protein>
    <submittedName>
        <fullName evidence="2">Cell volume regulation protein A</fullName>
    </submittedName>
</protein>
<name>A0ABR9DV31_9GAMM</name>
<organism evidence="2 3">
    <name type="scientific">Pseudoalteromonas aliena SW19</name>
    <dbReference type="NCBI Taxonomy" id="1314866"/>
    <lineage>
        <taxon>Bacteria</taxon>
        <taxon>Pseudomonadati</taxon>
        <taxon>Pseudomonadota</taxon>
        <taxon>Gammaproteobacteria</taxon>
        <taxon>Alteromonadales</taxon>
        <taxon>Pseudoalteromonadaceae</taxon>
        <taxon>Pseudoalteromonas</taxon>
    </lineage>
</organism>
<comment type="caution">
    <text evidence="2">The sequence shown here is derived from an EMBL/GenBank/DDBJ whole genome shotgun (WGS) entry which is preliminary data.</text>
</comment>
<sequence length="150" mass="16728">MSHAALPESVVVAMFTRGPSIIPPRGSTKLKPNDHLFVVLKPDNRPFVDLVFTATDKTNHQDSHLAHNELKVKGVTLVGDIFYSYHMQIDAPEEISLEEVINQKLSGEVSKGDIVVIGNVQIRVITMVHTRIVTIGLKYLNNPEKRLLKP</sequence>
<reference evidence="2 3" key="1">
    <citation type="submission" date="2015-06" db="EMBL/GenBank/DDBJ databases">
        <title>Genome sequence of Pseudoalteromonas aliena.</title>
        <authorList>
            <person name="Xie B.-B."/>
            <person name="Rong J.-C."/>
            <person name="Qin Q.-L."/>
            <person name="Zhang Y.-Z."/>
        </authorList>
    </citation>
    <scope>NUCLEOTIDE SEQUENCE [LARGE SCALE GENOMIC DNA]</scope>
    <source>
        <strain evidence="2 3">SW19</strain>
    </source>
</reference>
<dbReference type="Pfam" id="PF02080">
    <property type="entry name" value="TrkA_C"/>
    <property type="match status" value="1"/>
</dbReference>
<evidence type="ECO:0000259" key="1">
    <source>
        <dbReference type="Pfam" id="PF02080"/>
    </source>
</evidence>
<gene>
    <name evidence="2" type="primary">cvrA</name>
    <name evidence="2" type="ORF">PALI_a1452</name>
</gene>